<dbReference type="InterPro" id="IPR014044">
    <property type="entry name" value="CAP_dom"/>
</dbReference>
<dbReference type="InterPro" id="IPR001283">
    <property type="entry name" value="CRISP-related"/>
</dbReference>
<dbReference type="Pfam" id="PF00188">
    <property type="entry name" value="CAP"/>
    <property type="match status" value="2"/>
</dbReference>
<dbReference type="OrthoDB" id="337038at2759"/>
<feature type="domain" description="SCP" evidence="2">
    <location>
        <begin position="72"/>
        <end position="230"/>
    </location>
</feature>
<accession>A0A8S1GPF3</accession>
<keyword evidence="4" id="KW-1185">Reference proteome</keyword>
<dbReference type="PROSITE" id="PS01009">
    <property type="entry name" value="CRISP_1"/>
    <property type="match status" value="1"/>
</dbReference>
<dbReference type="EMBL" id="CAJGYM010000002">
    <property type="protein sequence ID" value="CAD6185129.1"/>
    <property type="molecule type" value="Genomic_DNA"/>
</dbReference>
<protein>
    <recommendedName>
        <fullName evidence="2">SCP domain-containing protein</fullName>
    </recommendedName>
</protein>
<dbReference type="AlphaFoldDB" id="A0A8S1GPF3"/>
<dbReference type="PRINTS" id="PR00837">
    <property type="entry name" value="V5TPXLIKE"/>
</dbReference>
<evidence type="ECO:0000313" key="4">
    <source>
        <dbReference type="Proteomes" id="UP000835052"/>
    </source>
</evidence>
<dbReference type="PRINTS" id="PR00838">
    <property type="entry name" value="V5ALLERGEN"/>
</dbReference>
<sequence>MNTLVTIALLFLIYRFGQSAIYNEGSGVDPFEDPFENNQIWEDNDEKVLQALNSTDGELLTDDICNGTTLAAFQRDLILKTHNDLRRLLANGRQRNKRGLMRSGKNIYKLQWDCELEDLAASWTADCPRTFMPDSLLGSHSQIYKMFYFYFDGEDMNKHIKTSLKSWWSQGQERGNNDTKNRYSYKNNYYSWANMAKGKTYRIGCSYVTCPDNQSAVFTCLYNEKAQCEEEMIYEPGKPCKKDEDCSTYPGSTCDTSEGLCEAPIILRDNGASNMCSNDNMSDASRIWTLNQHNFYRSRIARGLEWNGETNTSQPKAARMLKMEYDCKLEAYAQEWANNCVFAHSNNYERPNQGQNLYMTSFSNPDPRGLFHTAIEKWWQELEEFGTPEDNMLTADLWAKKGKDIGHYTQMAWERSFRLGCAMTVCPHMAFVVCHYSPAGNRKKIIKSTRSASPANLMTTVL</sequence>
<proteinExistence type="predicted"/>
<keyword evidence="1" id="KW-0732">Signal</keyword>
<organism evidence="3 4">
    <name type="scientific">Caenorhabditis auriculariae</name>
    <dbReference type="NCBI Taxonomy" id="2777116"/>
    <lineage>
        <taxon>Eukaryota</taxon>
        <taxon>Metazoa</taxon>
        <taxon>Ecdysozoa</taxon>
        <taxon>Nematoda</taxon>
        <taxon>Chromadorea</taxon>
        <taxon>Rhabditida</taxon>
        <taxon>Rhabditina</taxon>
        <taxon>Rhabditomorpha</taxon>
        <taxon>Rhabditoidea</taxon>
        <taxon>Rhabditidae</taxon>
        <taxon>Peloderinae</taxon>
        <taxon>Caenorhabditis</taxon>
    </lineage>
</organism>
<dbReference type="InterPro" id="IPR035940">
    <property type="entry name" value="CAP_sf"/>
</dbReference>
<dbReference type="InterPro" id="IPR018244">
    <property type="entry name" value="Allrgn_V5/Tpx1_CS"/>
</dbReference>
<evidence type="ECO:0000313" key="3">
    <source>
        <dbReference type="EMBL" id="CAD6185129.1"/>
    </source>
</evidence>
<feature type="domain" description="SCP" evidence="2">
    <location>
        <begin position="284"/>
        <end position="444"/>
    </location>
</feature>
<feature type="signal peptide" evidence="1">
    <location>
        <begin position="1"/>
        <end position="19"/>
    </location>
</feature>
<dbReference type="SMART" id="SM00198">
    <property type="entry name" value="SCP"/>
    <property type="match status" value="2"/>
</dbReference>
<feature type="chain" id="PRO_5035798071" description="SCP domain-containing protein" evidence="1">
    <location>
        <begin position="20"/>
        <end position="462"/>
    </location>
</feature>
<comment type="caution">
    <text evidence="3">The sequence shown here is derived from an EMBL/GenBank/DDBJ whole genome shotgun (WGS) entry which is preliminary data.</text>
</comment>
<dbReference type="InterPro" id="IPR002413">
    <property type="entry name" value="V5_allergen-like"/>
</dbReference>
<dbReference type="CDD" id="cd05380">
    <property type="entry name" value="CAP_euk"/>
    <property type="match status" value="2"/>
</dbReference>
<dbReference type="Proteomes" id="UP000835052">
    <property type="component" value="Unassembled WGS sequence"/>
</dbReference>
<gene>
    <name evidence="3" type="ORF">CAUJ_LOCUS1048</name>
</gene>
<dbReference type="SUPFAM" id="SSF55797">
    <property type="entry name" value="PR-1-like"/>
    <property type="match status" value="2"/>
</dbReference>
<name>A0A8S1GPF3_9PELO</name>
<evidence type="ECO:0000256" key="1">
    <source>
        <dbReference type="SAM" id="SignalP"/>
    </source>
</evidence>
<evidence type="ECO:0000259" key="2">
    <source>
        <dbReference type="SMART" id="SM00198"/>
    </source>
</evidence>
<dbReference type="Gene3D" id="3.40.33.10">
    <property type="entry name" value="CAP"/>
    <property type="match status" value="2"/>
</dbReference>
<reference evidence="3" key="1">
    <citation type="submission" date="2020-10" db="EMBL/GenBank/DDBJ databases">
        <authorList>
            <person name="Kikuchi T."/>
        </authorList>
    </citation>
    <scope>NUCLEOTIDE SEQUENCE</scope>
    <source>
        <strain evidence="3">NKZ352</strain>
    </source>
</reference>
<dbReference type="PANTHER" id="PTHR10334">
    <property type="entry name" value="CYSTEINE-RICH SECRETORY PROTEIN-RELATED"/>
    <property type="match status" value="1"/>
</dbReference>
<dbReference type="GO" id="GO:0005576">
    <property type="term" value="C:extracellular region"/>
    <property type="evidence" value="ECO:0007669"/>
    <property type="project" value="InterPro"/>
</dbReference>